<keyword evidence="1" id="KW-0472">Membrane</keyword>
<proteinExistence type="predicted"/>
<feature type="transmembrane region" description="Helical" evidence="1">
    <location>
        <begin position="12"/>
        <end position="29"/>
    </location>
</feature>
<accession>X1IIF2</accession>
<organism evidence="2">
    <name type="scientific">marine sediment metagenome</name>
    <dbReference type="NCBI Taxonomy" id="412755"/>
    <lineage>
        <taxon>unclassified sequences</taxon>
        <taxon>metagenomes</taxon>
        <taxon>ecological metagenomes</taxon>
    </lineage>
</organism>
<dbReference type="EMBL" id="BARU01040858">
    <property type="protein sequence ID" value="GAH82196.1"/>
    <property type="molecule type" value="Genomic_DNA"/>
</dbReference>
<name>X1IIF2_9ZZZZ</name>
<sequence length="65" mass="7670">NKLSSYRDSLPILIVYLFSLVLGIEVLSHQHTHFSPYYETFFLLFQTSIFLLTSFKAYSDYKRGL</sequence>
<keyword evidence="1" id="KW-1133">Transmembrane helix</keyword>
<evidence type="ECO:0000256" key="1">
    <source>
        <dbReference type="SAM" id="Phobius"/>
    </source>
</evidence>
<keyword evidence="1" id="KW-0812">Transmembrane</keyword>
<feature type="transmembrane region" description="Helical" evidence="1">
    <location>
        <begin position="41"/>
        <end position="59"/>
    </location>
</feature>
<gene>
    <name evidence="2" type="ORF">S03H2_63110</name>
</gene>
<dbReference type="AlphaFoldDB" id="X1IIF2"/>
<feature type="non-terminal residue" evidence="2">
    <location>
        <position position="1"/>
    </location>
</feature>
<protein>
    <submittedName>
        <fullName evidence="2">Uncharacterized protein</fullName>
    </submittedName>
</protein>
<evidence type="ECO:0000313" key="2">
    <source>
        <dbReference type="EMBL" id="GAH82196.1"/>
    </source>
</evidence>
<reference evidence="2" key="1">
    <citation type="journal article" date="2014" name="Front. Microbiol.">
        <title>High frequency of phylogenetically diverse reductive dehalogenase-homologous genes in deep subseafloor sedimentary metagenomes.</title>
        <authorList>
            <person name="Kawai M."/>
            <person name="Futagami T."/>
            <person name="Toyoda A."/>
            <person name="Takaki Y."/>
            <person name="Nishi S."/>
            <person name="Hori S."/>
            <person name="Arai W."/>
            <person name="Tsubouchi T."/>
            <person name="Morono Y."/>
            <person name="Uchiyama I."/>
            <person name="Ito T."/>
            <person name="Fujiyama A."/>
            <person name="Inagaki F."/>
            <person name="Takami H."/>
        </authorList>
    </citation>
    <scope>NUCLEOTIDE SEQUENCE</scope>
    <source>
        <strain evidence="2">Expedition CK06-06</strain>
    </source>
</reference>
<comment type="caution">
    <text evidence="2">The sequence shown here is derived from an EMBL/GenBank/DDBJ whole genome shotgun (WGS) entry which is preliminary data.</text>
</comment>